<evidence type="ECO:0000313" key="2">
    <source>
        <dbReference type="EMBL" id="CAE0458717.1"/>
    </source>
</evidence>
<keyword evidence="1" id="KW-0472">Membrane</keyword>
<gene>
    <name evidence="2" type="ORF">CDEB00056_LOCUS3558</name>
</gene>
<dbReference type="EMBL" id="HBIO01005096">
    <property type="protein sequence ID" value="CAE0458717.1"/>
    <property type="molecule type" value="Transcribed_RNA"/>
</dbReference>
<organism evidence="2">
    <name type="scientific">Chaetoceros debilis</name>
    <dbReference type="NCBI Taxonomy" id="122233"/>
    <lineage>
        <taxon>Eukaryota</taxon>
        <taxon>Sar</taxon>
        <taxon>Stramenopiles</taxon>
        <taxon>Ochrophyta</taxon>
        <taxon>Bacillariophyta</taxon>
        <taxon>Coscinodiscophyceae</taxon>
        <taxon>Chaetocerotophycidae</taxon>
        <taxon>Chaetocerotales</taxon>
        <taxon>Chaetocerotaceae</taxon>
        <taxon>Chaetoceros</taxon>
    </lineage>
</organism>
<feature type="transmembrane region" description="Helical" evidence="1">
    <location>
        <begin position="6"/>
        <end position="26"/>
    </location>
</feature>
<name>A0A7S3V625_9STRA</name>
<protein>
    <recommendedName>
        <fullName evidence="3">Sulfotransferase domain-containing protein</fullName>
    </recommendedName>
</protein>
<dbReference type="AlphaFoldDB" id="A0A7S3V625"/>
<keyword evidence="1" id="KW-1133">Transmembrane helix</keyword>
<proteinExistence type="predicted"/>
<keyword evidence="1" id="KW-0812">Transmembrane</keyword>
<sequence>MTATNKRFMTIITIAGLYFCMVNVNIKRRARLIEEERRLATWVEADEKCYLTPAAKVVPGPDTKKTLLTSYPGSGKRFTLNVIEALTDHSAGDDHNFSGNGEGVLHLKTGFPHRDGIWSWGAAMDQVILLVRNPRWALPAYHNLRFELDFSDNWSESYTRIPFVMTQRPDVGTWREWRDAHFEEEMKGWEDHIAFWMEGGLLWDGSKSPHCDEDIECYPKTILDFDRFFQENPAKEYFKIGALLDVPESNIEVINKRARACIFDAVFTDKTLHHGNRAQSDGASPAYKQFTAPQLDSMVKMLEDMKTKYSSGIFEEDPVAQDLVKILTEYIDQDFAEFQYEDEATA</sequence>
<accession>A0A7S3V625</accession>
<reference evidence="2" key="1">
    <citation type="submission" date="2021-01" db="EMBL/GenBank/DDBJ databases">
        <authorList>
            <person name="Corre E."/>
            <person name="Pelletier E."/>
            <person name="Niang G."/>
            <person name="Scheremetjew M."/>
            <person name="Finn R."/>
            <person name="Kale V."/>
            <person name="Holt S."/>
            <person name="Cochrane G."/>
            <person name="Meng A."/>
            <person name="Brown T."/>
            <person name="Cohen L."/>
        </authorList>
    </citation>
    <scope>NUCLEOTIDE SEQUENCE</scope>
    <source>
        <strain evidence="2">MM31A-1</strain>
    </source>
</reference>
<evidence type="ECO:0008006" key="3">
    <source>
        <dbReference type="Google" id="ProtNLM"/>
    </source>
</evidence>
<evidence type="ECO:0000256" key="1">
    <source>
        <dbReference type="SAM" id="Phobius"/>
    </source>
</evidence>